<evidence type="ECO:0000313" key="8">
    <source>
        <dbReference type="EMBL" id="MPM11695.1"/>
    </source>
</evidence>
<evidence type="ECO:0000256" key="2">
    <source>
        <dbReference type="ARBA" id="ARBA00006143"/>
    </source>
</evidence>
<feature type="transmembrane region" description="Helical" evidence="6">
    <location>
        <begin position="87"/>
        <end position="109"/>
    </location>
</feature>
<feature type="transmembrane region" description="Helical" evidence="6">
    <location>
        <begin position="134"/>
        <end position="162"/>
    </location>
</feature>
<dbReference type="Pfam" id="PF02683">
    <property type="entry name" value="DsbD_TM"/>
    <property type="match status" value="1"/>
</dbReference>
<keyword evidence="8" id="KW-0560">Oxidoreductase</keyword>
<evidence type="ECO:0000256" key="4">
    <source>
        <dbReference type="ARBA" id="ARBA00022989"/>
    </source>
</evidence>
<reference evidence="8" key="1">
    <citation type="submission" date="2019-08" db="EMBL/GenBank/DDBJ databases">
        <authorList>
            <person name="Kucharzyk K."/>
            <person name="Murdoch R.W."/>
            <person name="Higgins S."/>
            <person name="Loffler F."/>
        </authorList>
    </citation>
    <scope>NUCLEOTIDE SEQUENCE</scope>
</reference>
<name>A0A644X6D8_9ZZZZ</name>
<evidence type="ECO:0000259" key="7">
    <source>
        <dbReference type="Pfam" id="PF02683"/>
    </source>
</evidence>
<dbReference type="PANTHER" id="PTHR31272">
    <property type="entry name" value="CYTOCHROME C-TYPE BIOGENESIS PROTEIN HI_1454-RELATED"/>
    <property type="match status" value="1"/>
</dbReference>
<evidence type="ECO:0000256" key="3">
    <source>
        <dbReference type="ARBA" id="ARBA00022692"/>
    </source>
</evidence>
<evidence type="ECO:0000256" key="5">
    <source>
        <dbReference type="ARBA" id="ARBA00023136"/>
    </source>
</evidence>
<organism evidence="8">
    <name type="scientific">bioreactor metagenome</name>
    <dbReference type="NCBI Taxonomy" id="1076179"/>
    <lineage>
        <taxon>unclassified sequences</taxon>
        <taxon>metagenomes</taxon>
        <taxon>ecological metagenomes</taxon>
    </lineage>
</organism>
<comment type="subcellular location">
    <subcellularLocation>
        <location evidence="1">Membrane</location>
        <topology evidence="1">Multi-pass membrane protein</topology>
    </subcellularLocation>
</comment>
<dbReference type="GO" id="GO:0047134">
    <property type="term" value="F:protein-disulfide reductase [NAD(P)H] activity"/>
    <property type="evidence" value="ECO:0007669"/>
    <property type="project" value="UniProtKB-EC"/>
</dbReference>
<comment type="similarity">
    <text evidence="2">Belongs to the DsbD family.</text>
</comment>
<dbReference type="InterPro" id="IPR003834">
    <property type="entry name" value="Cyt_c_assmbl_TM_dom"/>
</dbReference>
<keyword evidence="5 6" id="KW-0472">Membrane</keyword>
<proteinExistence type="inferred from homology"/>
<evidence type="ECO:0000256" key="1">
    <source>
        <dbReference type="ARBA" id="ARBA00004141"/>
    </source>
</evidence>
<dbReference type="EC" id="1.8.1.8" evidence="8"/>
<dbReference type="AlphaFoldDB" id="A0A644X6D8"/>
<feature type="transmembrane region" description="Helical" evidence="6">
    <location>
        <begin position="207"/>
        <end position="228"/>
    </location>
</feature>
<dbReference type="EMBL" id="VSSQ01001866">
    <property type="protein sequence ID" value="MPM11695.1"/>
    <property type="molecule type" value="Genomic_DNA"/>
</dbReference>
<dbReference type="GO" id="GO:0017004">
    <property type="term" value="P:cytochrome complex assembly"/>
    <property type="evidence" value="ECO:0007669"/>
    <property type="project" value="InterPro"/>
</dbReference>
<accession>A0A644X6D8</accession>
<keyword evidence="4 6" id="KW-1133">Transmembrane helix</keyword>
<evidence type="ECO:0000256" key="6">
    <source>
        <dbReference type="SAM" id="Phobius"/>
    </source>
</evidence>
<protein>
    <submittedName>
        <fullName evidence="8">Thiol:disulfide interchange protein DsbD</fullName>
        <ecNumber evidence="8">1.8.1.8</ecNumber>
    </submittedName>
</protein>
<dbReference type="PANTHER" id="PTHR31272:SF4">
    <property type="entry name" value="CYTOCHROME C-TYPE BIOGENESIS PROTEIN HI_1454-RELATED"/>
    <property type="match status" value="1"/>
</dbReference>
<comment type="caution">
    <text evidence="8">The sequence shown here is derived from an EMBL/GenBank/DDBJ whole genome shotgun (WGS) entry which is preliminary data.</text>
</comment>
<sequence>MFTSIYILAFTAGLVSFLSPCIIPMITMYFSLITGMSVEELKETSKSKAIRLKIIINTLLFILAFTIVFTLAGAASGKVASFIKDNIGVFNILGGIFVIFLSLKLFGLFKTVSFNIKALDNLFDRFKEKASNRYLTTFLVGIFFAVACSHCIGPLLYSMLIFAGNMGSSYTGMAVMFMFSIGLGVPYLLVGIAFGKSVGILKRIQKYHTVISFVTGVILLIFGILLLFNKFMLMVEILYKFIPYSLPIGM</sequence>
<feature type="transmembrane region" description="Helical" evidence="6">
    <location>
        <begin position="54"/>
        <end position="75"/>
    </location>
</feature>
<feature type="domain" description="Cytochrome C biogenesis protein transmembrane" evidence="7">
    <location>
        <begin position="5"/>
        <end position="227"/>
    </location>
</feature>
<feature type="transmembrane region" description="Helical" evidence="6">
    <location>
        <begin position="6"/>
        <end position="33"/>
    </location>
</feature>
<dbReference type="GO" id="GO:0016020">
    <property type="term" value="C:membrane"/>
    <property type="evidence" value="ECO:0007669"/>
    <property type="project" value="UniProtKB-SubCell"/>
</dbReference>
<gene>
    <name evidence="8" type="primary">dsbD_22</name>
    <name evidence="8" type="ORF">SDC9_58045</name>
</gene>
<dbReference type="InterPro" id="IPR051790">
    <property type="entry name" value="Cytochrome_c-biogenesis_DsbD"/>
</dbReference>
<keyword evidence="3 6" id="KW-0812">Transmembrane</keyword>
<feature type="transmembrane region" description="Helical" evidence="6">
    <location>
        <begin position="174"/>
        <end position="195"/>
    </location>
</feature>